<reference evidence="2" key="1">
    <citation type="submission" date="2021-01" db="EMBL/GenBank/DDBJ databases">
        <authorList>
            <person name="Corre E."/>
            <person name="Pelletier E."/>
            <person name="Niang G."/>
            <person name="Scheremetjew M."/>
            <person name="Finn R."/>
            <person name="Kale V."/>
            <person name="Holt S."/>
            <person name="Cochrane G."/>
            <person name="Meng A."/>
            <person name="Brown T."/>
            <person name="Cohen L."/>
        </authorList>
    </citation>
    <scope>NUCLEOTIDE SEQUENCE</scope>
    <source>
        <strain evidence="2">B650</strain>
    </source>
</reference>
<accession>A0A7S2KHB8</accession>
<dbReference type="EMBL" id="HBGY01014314">
    <property type="protein sequence ID" value="CAD9577054.1"/>
    <property type="molecule type" value="Transcribed_RNA"/>
</dbReference>
<keyword evidence="1" id="KW-1133">Transmembrane helix</keyword>
<keyword evidence="1" id="KW-0472">Membrane</keyword>
<keyword evidence="1" id="KW-0812">Transmembrane</keyword>
<evidence type="ECO:0000313" key="2">
    <source>
        <dbReference type="EMBL" id="CAD9577054.1"/>
    </source>
</evidence>
<organism evidence="2">
    <name type="scientific">Leptocylindrus danicus</name>
    <dbReference type="NCBI Taxonomy" id="163516"/>
    <lineage>
        <taxon>Eukaryota</taxon>
        <taxon>Sar</taxon>
        <taxon>Stramenopiles</taxon>
        <taxon>Ochrophyta</taxon>
        <taxon>Bacillariophyta</taxon>
        <taxon>Coscinodiscophyceae</taxon>
        <taxon>Chaetocerotophycidae</taxon>
        <taxon>Leptocylindrales</taxon>
        <taxon>Leptocylindraceae</taxon>
        <taxon>Leptocylindrus</taxon>
    </lineage>
</organism>
<proteinExistence type="predicted"/>
<feature type="transmembrane region" description="Helical" evidence="1">
    <location>
        <begin position="141"/>
        <end position="164"/>
    </location>
</feature>
<dbReference type="AlphaFoldDB" id="A0A7S2KHB8"/>
<sequence>MVQIPNPEARIFTIRVHNLQKSKECATQRFFVPQDINLRELERVVALAAYRDVNMDAMPPIAGLFRKSDGMLFPLCYLLSNPEEFLGDVLSICSFDEYKAQGSHAKSGDFFVQPHMFVMILSLVVIFVLSTLPELKFPPMYNILGSIWSTFDACCIEFILLWIYRNGPSVIGCWHGLPLTEICARVHAHLDFDRNFWSKNVEKCEAMYRRKEREMLGNSKPMLYILIGYVVHCYIMKVIEVRARSKPDLDMVNVYRSLNVLVRHLRRMRDTK</sequence>
<evidence type="ECO:0000256" key="1">
    <source>
        <dbReference type="SAM" id="Phobius"/>
    </source>
</evidence>
<gene>
    <name evidence="2" type="ORF">LDAN0321_LOCUS9265</name>
</gene>
<name>A0A7S2KHB8_9STRA</name>
<feature type="transmembrane region" description="Helical" evidence="1">
    <location>
        <begin position="110"/>
        <end position="129"/>
    </location>
</feature>
<protein>
    <submittedName>
        <fullName evidence="2">Uncharacterized protein</fullName>
    </submittedName>
</protein>